<organism evidence="1 2">
    <name type="scientific">Araneus ventricosus</name>
    <name type="common">Orbweaver spider</name>
    <name type="synonym">Epeira ventricosa</name>
    <dbReference type="NCBI Taxonomy" id="182803"/>
    <lineage>
        <taxon>Eukaryota</taxon>
        <taxon>Metazoa</taxon>
        <taxon>Ecdysozoa</taxon>
        <taxon>Arthropoda</taxon>
        <taxon>Chelicerata</taxon>
        <taxon>Arachnida</taxon>
        <taxon>Araneae</taxon>
        <taxon>Araneomorphae</taxon>
        <taxon>Entelegynae</taxon>
        <taxon>Araneoidea</taxon>
        <taxon>Araneidae</taxon>
        <taxon>Araneus</taxon>
    </lineage>
</organism>
<accession>A0A4Y2BQH5</accession>
<reference evidence="1 2" key="1">
    <citation type="journal article" date="2019" name="Sci. Rep.">
        <title>Orb-weaving spider Araneus ventricosus genome elucidates the spidroin gene catalogue.</title>
        <authorList>
            <person name="Kono N."/>
            <person name="Nakamura H."/>
            <person name="Ohtoshi R."/>
            <person name="Moran D.A.P."/>
            <person name="Shinohara A."/>
            <person name="Yoshida Y."/>
            <person name="Fujiwara M."/>
            <person name="Mori M."/>
            <person name="Tomita M."/>
            <person name="Arakawa K."/>
        </authorList>
    </citation>
    <scope>NUCLEOTIDE SEQUENCE [LARGE SCALE GENOMIC DNA]</scope>
</reference>
<evidence type="ECO:0000313" key="1">
    <source>
        <dbReference type="EMBL" id="GBL93957.1"/>
    </source>
</evidence>
<proteinExistence type="predicted"/>
<dbReference type="AlphaFoldDB" id="A0A4Y2BQH5"/>
<evidence type="ECO:0000313" key="2">
    <source>
        <dbReference type="Proteomes" id="UP000499080"/>
    </source>
</evidence>
<keyword evidence="2" id="KW-1185">Reference proteome</keyword>
<dbReference type="EMBL" id="BGPR01000098">
    <property type="protein sequence ID" value="GBL93957.1"/>
    <property type="molecule type" value="Genomic_DNA"/>
</dbReference>
<comment type="caution">
    <text evidence="1">The sequence shown here is derived from an EMBL/GenBank/DDBJ whole genome shotgun (WGS) entry which is preliminary data.</text>
</comment>
<name>A0A4Y2BQH5_ARAVE</name>
<gene>
    <name evidence="1" type="ORF">AVEN_76684_1</name>
</gene>
<sequence length="104" mass="11901">MIGRPKEVDRDLNTVPTGSCRLRMRLWSVFDHLFGWSNYGGNKSPTTDVERRNMDLGYRAILFALEKLTKEKEFFFFFPGSSNCVLFKGAHLTSGKLATSPVRH</sequence>
<dbReference type="Proteomes" id="UP000499080">
    <property type="component" value="Unassembled WGS sequence"/>
</dbReference>
<protein>
    <submittedName>
        <fullName evidence="1">Uncharacterized protein</fullName>
    </submittedName>
</protein>